<proteinExistence type="predicted"/>
<keyword evidence="3" id="KW-1185">Reference proteome</keyword>
<sequence length="402" mass="40551">MNIPNLKTGLKALLLGGLAALLVACGGGGGGGGGGGSAGSGTLRVALTDNPACGYDEVVVTVREVRVNQNAAADNDPGWQSIPVSPPLTVDLLDYTNGALLELGQTRLPAGRYTQLRLVLDANTGVLADRNWIVLSGNPGVRVPLKTPSGQTSGLKINTSLDVQPNGLTDVVLDFDACKSVVVAGSSGQYLLKPVLRTLPRVDTGVTGEVSLAAAAAGATVSLQQNGEVRRATVPDANGAFKLQPVEPGEYTLVVATPGRATAAVRNLLVFSGQLARVAPAGERIDPPASASAAFTGTVTITPTPTEIEADVALRQSLTSGDVVTLVDRRVNAVTGAYAYGGVAVEAPRVAQHAAGASLSFNADNAAAGRFELRATTGGSAKTAGPLSAGAGATVNQDFAFP</sequence>
<dbReference type="Gene3D" id="2.60.40.1120">
    <property type="entry name" value="Carboxypeptidase-like, regulatory domain"/>
    <property type="match status" value="1"/>
</dbReference>
<dbReference type="PROSITE" id="PS51257">
    <property type="entry name" value="PROKAR_LIPOPROTEIN"/>
    <property type="match status" value="1"/>
</dbReference>
<feature type="domain" description="DUF4382" evidence="1">
    <location>
        <begin position="40"/>
        <end position="194"/>
    </location>
</feature>
<dbReference type="InterPro" id="IPR025491">
    <property type="entry name" value="DUF4382"/>
</dbReference>
<name>A0A6G8IJD4_9BURK</name>
<evidence type="ECO:0000313" key="2">
    <source>
        <dbReference type="EMBL" id="QIM53304.1"/>
    </source>
</evidence>
<dbReference type="RefSeq" id="WP_166228241.1">
    <property type="nucleotide sequence ID" value="NZ_CP049989.1"/>
</dbReference>
<reference evidence="2 3" key="1">
    <citation type="submission" date="2020-03" db="EMBL/GenBank/DDBJ databases">
        <title>Hydrogenophaga sp. nov. isolated from cyanobacterial mat.</title>
        <authorList>
            <person name="Thorat V."/>
            <person name="Kirdat K."/>
            <person name="Tiwarekar B."/>
            <person name="Costa E.D."/>
            <person name="Yadav A."/>
        </authorList>
    </citation>
    <scope>NUCLEOTIDE SEQUENCE [LARGE SCALE GENOMIC DNA]</scope>
    <source>
        <strain evidence="2 3">BA0156</strain>
    </source>
</reference>
<dbReference type="AlphaFoldDB" id="A0A6G8IJD4"/>
<dbReference type="SUPFAM" id="SSF49478">
    <property type="entry name" value="Cna protein B-type domain"/>
    <property type="match status" value="1"/>
</dbReference>
<accession>A0A6G8IJD4</accession>
<organism evidence="2 3">
    <name type="scientific">Hydrogenophaga crocea</name>
    <dbReference type="NCBI Taxonomy" id="2716225"/>
    <lineage>
        <taxon>Bacteria</taxon>
        <taxon>Pseudomonadati</taxon>
        <taxon>Pseudomonadota</taxon>
        <taxon>Betaproteobacteria</taxon>
        <taxon>Burkholderiales</taxon>
        <taxon>Comamonadaceae</taxon>
        <taxon>Hydrogenophaga</taxon>
    </lineage>
</organism>
<dbReference type="KEGG" id="hcz:G9Q37_14640"/>
<dbReference type="Proteomes" id="UP000503162">
    <property type="component" value="Chromosome"/>
</dbReference>
<gene>
    <name evidence="2" type="ORF">G9Q37_14640</name>
</gene>
<dbReference type="Pfam" id="PF13620">
    <property type="entry name" value="CarboxypepD_reg"/>
    <property type="match status" value="1"/>
</dbReference>
<evidence type="ECO:0000313" key="3">
    <source>
        <dbReference type="Proteomes" id="UP000503162"/>
    </source>
</evidence>
<dbReference type="Pfam" id="PF14321">
    <property type="entry name" value="DUF4382"/>
    <property type="match status" value="1"/>
</dbReference>
<protein>
    <submittedName>
        <fullName evidence="2">DUF4382 domain-containing protein</fullName>
    </submittedName>
</protein>
<evidence type="ECO:0000259" key="1">
    <source>
        <dbReference type="Pfam" id="PF14321"/>
    </source>
</evidence>
<dbReference type="EMBL" id="CP049989">
    <property type="protein sequence ID" value="QIM53304.1"/>
    <property type="molecule type" value="Genomic_DNA"/>
</dbReference>